<gene>
    <name evidence="4" type="ORF">LEL_02833</name>
</gene>
<dbReference type="InterPro" id="IPR001466">
    <property type="entry name" value="Beta-lactam-related"/>
</dbReference>
<evidence type="ECO:0000256" key="2">
    <source>
        <dbReference type="SAM" id="SignalP"/>
    </source>
</evidence>
<evidence type="ECO:0000313" key="4">
    <source>
        <dbReference type="EMBL" id="OAA79347.1"/>
    </source>
</evidence>
<feature type="signal peptide" evidence="2">
    <location>
        <begin position="1"/>
        <end position="18"/>
    </location>
</feature>
<proteinExistence type="inferred from homology"/>
<evidence type="ECO:0000259" key="3">
    <source>
        <dbReference type="Pfam" id="PF00144"/>
    </source>
</evidence>
<accession>A0A168IJV6</accession>
<feature type="chain" id="PRO_5007897932" evidence="2">
    <location>
        <begin position="19"/>
        <end position="556"/>
    </location>
</feature>
<dbReference type="PANTHER" id="PTHR46825">
    <property type="entry name" value="D-ALANYL-D-ALANINE-CARBOXYPEPTIDASE/ENDOPEPTIDASE AMPH"/>
    <property type="match status" value="1"/>
</dbReference>
<keyword evidence="5" id="KW-1185">Reference proteome</keyword>
<sequence>MASLRNIVLALAVAVAHAAQGSDSQKPIIQKHGSSGNPLNGDIAKFVAESLSTWHVPGMAVGVIDGDHIYTEGYGYATLPDVRATADTLWYGASTSKAHTAALLSHLIHSGNHSAEFTLGWETPIASIVREDFVLTDEWATAHVTLNDAVSHRTGMGRHDLALHRERDGRPVAPRDVVRRLRHLAMTAEPRVRYSYCNLMYTTLGHVLETVTGVWLGEALRTHLWAPLGMEATYFDTGDALHAPEHFAGGYAWDEKRENYTAVDYMSVTDVSAAGAVISNVKDYAKWVKCLLDESAPFSNKTHADIRTPRMFVSAETEGGMDLSTYGLGWSRNIIHGHTVFQHSGGMHAYGAEVFWLPEIKFGIVAFGNTAVSSNFAELEVVYRLIEDKLNIPAKQRIDIRAKSMKTRDSMPTREQAIENLFPNLPEKPQLGSFDAGQLVGHYKDEGWGDVTFTVAEDEDTGKTVLVGPRQDASFRHTFVLEHITGDYWLVQAAMIGNSRYTNTWLRAKFFAGVDGKPAGMELDTADGADEPGDGVIQFTKIDQIATVRKGDSGPN</sequence>
<reference evidence="4 5" key="1">
    <citation type="journal article" date="2016" name="Genome Biol. Evol.">
        <title>Divergent and convergent evolution of fungal pathogenicity.</title>
        <authorList>
            <person name="Shang Y."/>
            <person name="Xiao G."/>
            <person name="Zheng P."/>
            <person name="Cen K."/>
            <person name="Zhan S."/>
            <person name="Wang C."/>
        </authorList>
    </citation>
    <scope>NUCLEOTIDE SEQUENCE [LARGE SCALE GENOMIC DNA]</scope>
    <source>
        <strain evidence="4 5">RCEF 1005</strain>
    </source>
</reference>
<protein>
    <submittedName>
        <fullName evidence="4">Beta-lactamase-type transpeptidase fold domain containing protein</fullName>
    </submittedName>
</protein>
<dbReference type="STRING" id="1081108.A0A168IJV6"/>
<name>A0A168IJV6_CORDF</name>
<dbReference type="Proteomes" id="UP000076881">
    <property type="component" value="Unassembled WGS sequence"/>
</dbReference>
<evidence type="ECO:0000256" key="1">
    <source>
        <dbReference type="ARBA" id="ARBA00038215"/>
    </source>
</evidence>
<dbReference type="EMBL" id="AZHF01000002">
    <property type="protein sequence ID" value="OAA79347.1"/>
    <property type="molecule type" value="Genomic_DNA"/>
</dbReference>
<dbReference type="PANTHER" id="PTHR46825:SF9">
    <property type="entry name" value="BETA-LACTAMASE-RELATED DOMAIN-CONTAINING PROTEIN"/>
    <property type="match status" value="1"/>
</dbReference>
<dbReference type="Pfam" id="PF00144">
    <property type="entry name" value="Beta-lactamase"/>
    <property type="match status" value="1"/>
</dbReference>
<organism evidence="4 5">
    <name type="scientific">Akanthomyces lecanii RCEF 1005</name>
    <dbReference type="NCBI Taxonomy" id="1081108"/>
    <lineage>
        <taxon>Eukaryota</taxon>
        <taxon>Fungi</taxon>
        <taxon>Dikarya</taxon>
        <taxon>Ascomycota</taxon>
        <taxon>Pezizomycotina</taxon>
        <taxon>Sordariomycetes</taxon>
        <taxon>Hypocreomycetidae</taxon>
        <taxon>Hypocreales</taxon>
        <taxon>Cordycipitaceae</taxon>
        <taxon>Akanthomyces</taxon>
        <taxon>Cordyceps confragosa</taxon>
    </lineage>
</organism>
<comment type="similarity">
    <text evidence="1">Belongs to the peptidase S12 family.</text>
</comment>
<dbReference type="InterPro" id="IPR050491">
    <property type="entry name" value="AmpC-like"/>
</dbReference>
<comment type="caution">
    <text evidence="4">The sequence shown here is derived from an EMBL/GenBank/DDBJ whole genome shotgun (WGS) entry which is preliminary data.</text>
</comment>
<keyword evidence="2" id="KW-0732">Signal</keyword>
<evidence type="ECO:0000313" key="5">
    <source>
        <dbReference type="Proteomes" id="UP000076881"/>
    </source>
</evidence>
<feature type="domain" description="Beta-lactamase-related" evidence="3">
    <location>
        <begin position="46"/>
        <end position="374"/>
    </location>
</feature>
<dbReference type="AlphaFoldDB" id="A0A168IJV6"/>
<dbReference type="Gene3D" id="3.40.710.10">
    <property type="entry name" value="DD-peptidase/beta-lactamase superfamily"/>
    <property type="match status" value="1"/>
</dbReference>
<dbReference type="SUPFAM" id="SSF56601">
    <property type="entry name" value="beta-lactamase/transpeptidase-like"/>
    <property type="match status" value="1"/>
</dbReference>
<dbReference type="InterPro" id="IPR012338">
    <property type="entry name" value="Beta-lactam/transpept-like"/>
</dbReference>
<dbReference type="OrthoDB" id="5946976at2759"/>